<evidence type="ECO:0000256" key="4">
    <source>
        <dbReference type="ARBA" id="ARBA00022723"/>
    </source>
</evidence>
<dbReference type="RefSeq" id="WP_155695546.1">
    <property type="nucleotide sequence ID" value="NZ_WOCD01000003.1"/>
</dbReference>
<comment type="subcellular location">
    <subcellularLocation>
        <location evidence="2">Cell envelope</location>
    </subcellularLocation>
</comment>
<evidence type="ECO:0000256" key="3">
    <source>
        <dbReference type="ARBA" id="ARBA00022670"/>
    </source>
</evidence>
<dbReference type="EMBL" id="WOCD01000003">
    <property type="protein sequence ID" value="MUH72359.1"/>
    <property type="molecule type" value="Genomic_DNA"/>
</dbReference>
<dbReference type="GO" id="GO:0004222">
    <property type="term" value="F:metalloendopeptidase activity"/>
    <property type="evidence" value="ECO:0007669"/>
    <property type="project" value="TreeGrafter"/>
</dbReference>
<reference evidence="10 11" key="1">
    <citation type="submission" date="2019-11" db="EMBL/GenBank/DDBJ databases">
        <title>P. haliotis isolates from Z. marina roots.</title>
        <authorList>
            <person name="Cohen M."/>
            <person name="Jospin G."/>
            <person name="Eisen J.A."/>
            <person name="Coil D.A."/>
        </authorList>
    </citation>
    <scope>NUCLEOTIDE SEQUENCE [LARGE SCALE GENOMIC DNA]</scope>
    <source>
        <strain evidence="10 11">UCD-MCMsp1aY</strain>
    </source>
</reference>
<dbReference type="FunFam" id="2.70.70.10:FF:000002">
    <property type="entry name" value="Murein DD-endopeptidase MepM"/>
    <property type="match status" value="1"/>
</dbReference>
<dbReference type="InterPro" id="IPR016047">
    <property type="entry name" value="M23ase_b-sheet_dom"/>
</dbReference>
<evidence type="ECO:0000256" key="6">
    <source>
        <dbReference type="ARBA" id="ARBA00022833"/>
    </source>
</evidence>
<dbReference type="OrthoDB" id="9805070at2"/>
<dbReference type="Gene3D" id="2.70.70.10">
    <property type="entry name" value="Glucose Permease (Domain IIA)"/>
    <property type="match status" value="1"/>
</dbReference>
<dbReference type="Proteomes" id="UP000439994">
    <property type="component" value="Unassembled WGS sequence"/>
</dbReference>
<keyword evidence="7" id="KW-0482">Metalloprotease</keyword>
<name>A0A6N8FA55_9GAMM</name>
<dbReference type="GO" id="GO:0006508">
    <property type="term" value="P:proteolysis"/>
    <property type="evidence" value="ECO:0007669"/>
    <property type="project" value="UniProtKB-KW"/>
</dbReference>
<keyword evidence="11" id="KW-1185">Reference proteome</keyword>
<evidence type="ECO:0000256" key="5">
    <source>
        <dbReference type="ARBA" id="ARBA00022801"/>
    </source>
</evidence>
<dbReference type="Pfam" id="PF19425">
    <property type="entry name" value="Csd3_N2"/>
    <property type="match status" value="1"/>
</dbReference>
<evidence type="ECO:0000256" key="7">
    <source>
        <dbReference type="ARBA" id="ARBA00023049"/>
    </source>
</evidence>
<proteinExistence type="predicted"/>
<dbReference type="InterPro" id="IPR045834">
    <property type="entry name" value="Csd3_N2"/>
</dbReference>
<gene>
    <name evidence="10" type="ORF">GNP35_07630</name>
</gene>
<feature type="domain" description="Csd3-like second N-terminal" evidence="9">
    <location>
        <begin position="169"/>
        <end position="283"/>
    </location>
</feature>
<evidence type="ECO:0000256" key="1">
    <source>
        <dbReference type="ARBA" id="ARBA00001947"/>
    </source>
</evidence>
<dbReference type="PANTHER" id="PTHR21666:SF288">
    <property type="entry name" value="CELL DIVISION PROTEIN YTFB"/>
    <property type="match status" value="1"/>
</dbReference>
<evidence type="ECO:0000313" key="11">
    <source>
        <dbReference type="Proteomes" id="UP000439994"/>
    </source>
</evidence>
<keyword evidence="6" id="KW-0862">Zinc</keyword>
<dbReference type="InterPro" id="IPR050570">
    <property type="entry name" value="Cell_wall_metabolism_enzyme"/>
</dbReference>
<evidence type="ECO:0000259" key="8">
    <source>
        <dbReference type="Pfam" id="PF01551"/>
    </source>
</evidence>
<dbReference type="GO" id="GO:0030313">
    <property type="term" value="C:cell envelope"/>
    <property type="evidence" value="ECO:0007669"/>
    <property type="project" value="UniProtKB-SubCell"/>
</dbReference>
<evidence type="ECO:0000259" key="9">
    <source>
        <dbReference type="Pfam" id="PF19425"/>
    </source>
</evidence>
<accession>A0A6N8FA55</accession>
<evidence type="ECO:0000256" key="2">
    <source>
        <dbReference type="ARBA" id="ARBA00004196"/>
    </source>
</evidence>
<dbReference type="PANTHER" id="PTHR21666">
    <property type="entry name" value="PEPTIDASE-RELATED"/>
    <property type="match status" value="1"/>
</dbReference>
<keyword evidence="4" id="KW-0479">Metal-binding</keyword>
<evidence type="ECO:0000313" key="10">
    <source>
        <dbReference type="EMBL" id="MUH72359.1"/>
    </source>
</evidence>
<comment type="caution">
    <text evidence="10">The sequence shown here is derived from an EMBL/GenBank/DDBJ whole genome shotgun (WGS) entry which is preliminary data.</text>
</comment>
<organism evidence="10 11">
    <name type="scientific">Psychrosphaera haliotis</name>
    <dbReference type="NCBI Taxonomy" id="555083"/>
    <lineage>
        <taxon>Bacteria</taxon>
        <taxon>Pseudomonadati</taxon>
        <taxon>Pseudomonadota</taxon>
        <taxon>Gammaproteobacteria</taxon>
        <taxon>Alteromonadales</taxon>
        <taxon>Pseudoalteromonadaceae</taxon>
        <taxon>Psychrosphaera</taxon>
    </lineage>
</organism>
<dbReference type="CDD" id="cd12797">
    <property type="entry name" value="M23_peptidase"/>
    <property type="match status" value="1"/>
</dbReference>
<feature type="domain" description="M23ase beta-sheet core" evidence="8">
    <location>
        <begin position="297"/>
        <end position="391"/>
    </location>
</feature>
<dbReference type="Pfam" id="PF01551">
    <property type="entry name" value="Peptidase_M23"/>
    <property type="match status" value="1"/>
</dbReference>
<keyword evidence="3" id="KW-0645">Protease</keyword>
<sequence length="432" mass="48530">MRHLIDSFPKQHRYALLGALGLLFALLLLPSESAEASKDVIRVAADYEELAVGQEYPLPLNIKSVSNFTQTDTTIKQVRIKSGDSLATIFKRQGVPQKTMLEITRSDKLAQKFTRLIPGKYLTFTFDENKQLIELQYANEAVETLVTKRTNTGKFETSIEQKETVITERYFEGTINSNFWNAGVMSGLNDKLIMNLANIFQWDVDFALDIREGDKFSALVEQVFIDGEFSGYGEILAAEFTNQNEGFSAVRYSDGRYYTPGGDSMQKTFLRAPVSFKYISSSFSKRRYHPVQKRYKAHRGVDYAASTGTPVFAAGDGKVIKSGYDRFNGHHVFVEHGGGITTKYIHFSKRKVRKGAKVKQGQVIGLVGSTGLAAGPHLHYEFLVNGVHRNPRTVSLPKANPISKNEKDKFLTLAAVRMEMLEHNKNLLLAMR</sequence>
<dbReference type="SUPFAM" id="SSF51261">
    <property type="entry name" value="Duplicated hybrid motif"/>
    <property type="match status" value="1"/>
</dbReference>
<protein>
    <submittedName>
        <fullName evidence="10">Peptidoglycan DD-metalloendopeptidase family protein</fullName>
    </submittedName>
</protein>
<keyword evidence="5" id="KW-0378">Hydrolase</keyword>
<dbReference type="InterPro" id="IPR011055">
    <property type="entry name" value="Dup_hybrid_motif"/>
</dbReference>
<dbReference type="Gene3D" id="3.10.450.350">
    <property type="match status" value="2"/>
</dbReference>
<dbReference type="AlphaFoldDB" id="A0A6N8FA55"/>
<comment type="cofactor">
    <cofactor evidence="1">
        <name>Zn(2+)</name>
        <dbReference type="ChEBI" id="CHEBI:29105"/>
    </cofactor>
</comment>
<dbReference type="GO" id="GO:0046872">
    <property type="term" value="F:metal ion binding"/>
    <property type="evidence" value="ECO:0007669"/>
    <property type="project" value="UniProtKB-KW"/>
</dbReference>